<feature type="transmembrane region" description="Helical" evidence="7">
    <location>
        <begin position="252"/>
        <end position="278"/>
    </location>
</feature>
<evidence type="ECO:0000256" key="2">
    <source>
        <dbReference type="ARBA" id="ARBA00022475"/>
    </source>
</evidence>
<evidence type="ECO:0008006" key="11">
    <source>
        <dbReference type="Google" id="ProtNLM"/>
    </source>
</evidence>
<evidence type="ECO:0000256" key="4">
    <source>
        <dbReference type="ARBA" id="ARBA00022989"/>
    </source>
</evidence>
<comment type="caution">
    <text evidence="8">The sequence shown here is derived from an EMBL/GenBank/DDBJ whole genome shotgun (WGS) entry which is preliminary data.</text>
</comment>
<keyword evidence="2" id="KW-1003">Cell membrane</keyword>
<dbReference type="PANTHER" id="PTHR30213">
    <property type="entry name" value="INNER MEMBRANE PROTEIN YHJD"/>
    <property type="match status" value="1"/>
</dbReference>
<feature type="transmembrane region" description="Helical" evidence="7">
    <location>
        <begin position="43"/>
        <end position="67"/>
    </location>
</feature>
<dbReference type="EMBL" id="CAJNOG010000454">
    <property type="protein sequence ID" value="CAF1249898.1"/>
    <property type="molecule type" value="Genomic_DNA"/>
</dbReference>
<keyword evidence="3 7" id="KW-0812">Transmembrane</keyword>
<gene>
    <name evidence="8" type="ORF">JYZ213_LOCUS29557</name>
    <name evidence="9" type="ORF">OXD698_LOCUS5196</name>
</gene>
<dbReference type="AlphaFoldDB" id="A0A815A346"/>
<dbReference type="Pfam" id="PF03631">
    <property type="entry name" value="Virul_fac_BrkB"/>
    <property type="match status" value="1"/>
</dbReference>
<reference evidence="8" key="1">
    <citation type="submission" date="2021-02" db="EMBL/GenBank/DDBJ databases">
        <authorList>
            <person name="Nowell W R."/>
        </authorList>
    </citation>
    <scope>NUCLEOTIDE SEQUENCE</scope>
</reference>
<evidence type="ECO:0000256" key="1">
    <source>
        <dbReference type="ARBA" id="ARBA00004651"/>
    </source>
</evidence>
<feature type="transmembrane region" description="Helical" evidence="7">
    <location>
        <begin position="226"/>
        <end position="246"/>
    </location>
</feature>
<evidence type="ECO:0000313" key="10">
    <source>
        <dbReference type="Proteomes" id="UP000663845"/>
    </source>
</evidence>
<dbReference type="PANTHER" id="PTHR30213:SF0">
    <property type="entry name" value="UPF0761 MEMBRANE PROTEIN YIHY"/>
    <property type="match status" value="1"/>
</dbReference>
<evidence type="ECO:0000256" key="6">
    <source>
        <dbReference type="SAM" id="MobiDB-lite"/>
    </source>
</evidence>
<evidence type="ECO:0000256" key="7">
    <source>
        <dbReference type="SAM" id="Phobius"/>
    </source>
</evidence>
<dbReference type="EMBL" id="CAJOAZ010000207">
    <property type="protein sequence ID" value="CAF3576729.1"/>
    <property type="molecule type" value="Genomic_DNA"/>
</dbReference>
<organism evidence="8 10">
    <name type="scientific">Adineta steineri</name>
    <dbReference type="NCBI Taxonomy" id="433720"/>
    <lineage>
        <taxon>Eukaryota</taxon>
        <taxon>Metazoa</taxon>
        <taxon>Spiralia</taxon>
        <taxon>Gnathifera</taxon>
        <taxon>Rotifera</taxon>
        <taxon>Eurotatoria</taxon>
        <taxon>Bdelloidea</taxon>
        <taxon>Adinetida</taxon>
        <taxon>Adinetidae</taxon>
        <taxon>Adineta</taxon>
    </lineage>
</organism>
<keyword evidence="4 7" id="KW-1133">Transmembrane helix</keyword>
<dbReference type="Proteomes" id="UP000663845">
    <property type="component" value="Unassembled WGS sequence"/>
</dbReference>
<feature type="transmembrane region" description="Helical" evidence="7">
    <location>
        <begin position="151"/>
        <end position="177"/>
    </location>
</feature>
<evidence type="ECO:0000256" key="5">
    <source>
        <dbReference type="ARBA" id="ARBA00023136"/>
    </source>
</evidence>
<dbReference type="Proteomes" id="UP000663844">
    <property type="component" value="Unassembled WGS sequence"/>
</dbReference>
<dbReference type="InterPro" id="IPR017039">
    <property type="entry name" value="Virul_fac_BrkB"/>
</dbReference>
<feature type="transmembrane region" description="Helical" evidence="7">
    <location>
        <begin position="189"/>
        <end position="214"/>
    </location>
</feature>
<dbReference type="GO" id="GO:0005886">
    <property type="term" value="C:plasma membrane"/>
    <property type="evidence" value="ECO:0007669"/>
    <property type="project" value="UniProtKB-SubCell"/>
</dbReference>
<comment type="subcellular location">
    <subcellularLocation>
        <location evidence="1">Cell membrane</location>
        <topology evidence="1">Multi-pass membrane protein</topology>
    </subcellularLocation>
</comment>
<proteinExistence type="predicted"/>
<dbReference type="NCBIfam" id="TIGR00765">
    <property type="entry name" value="yihY_not_rbn"/>
    <property type="match status" value="1"/>
</dbReference>
<feature type="transmembrane region" description="Helical" evidence="7">
    <location>
        <begin position="112"/>
        <end position="139"/>
    </location>
</feature>
<name>A0A815A346_9BILA</name>
<protein>
    <recommendedName>
        <fullName evidence="11">YihY/virulence factor BrkB family protein</fullName>
    </recommendedName>
</protein>
<keyword evidence="5 7" id="KW-0472">Membrane</keyword>
<evidence type="ECO:0000256" key="3">
    <source>
        <dbReference type="ARBA" id="ARBA00022692"/>
    </source>
</evidence>
<evidence type="ECO:0000313" key="9">
    <source>
        <dbReference type="EMBL" id="CAF3576729.1"/>
    </source>
</evidence>
<feature type="region of interest" description="Disordered" evidence="6">
    <location>
        <begin position="307"/>
        <end position="333"/>
    </location>
</feature>
<evidence type="ECO:0000313" key="8">
    <source>
        <dbReference type="EMBL" id="CAF1249898.1"/>
    </source>
</evidence>
<accession>A0A815A346</accession>
<sequence length="333" mass="36572">MMNSVWRPIQRGLGFGQPTPPTRSAWGFIKKILNDRSLGFGSLLAYTFIIALLPLATAAFGIFGLVLSEDSSAKQSIIDSIMNSLPDNTTKAAVGQVTQLAADNLSSDAGGILAIGIILSIWGGSRLFVALDEVITIFYRTPDRPFVKKNLIAIGMLILFIILILLIIVASGAPSFLINALPNQNGAQFGIFVAGIVLSIAMAFLLFLVIFLIVPNKKMKFKQAWLGALFAAILLDIFLILFPLYIRRFMGSFIGLIGFVVILLTFFYYFSIIVILGAQMNAYFLERIQPLPDGLGTFLSRAVGRMPRPGQASRMNYYPSARTGPRPRPSRYY</sequence>